<evidence type="ECO:0000256" key="2">
    <source>
        <dbReference type="SAM" id="MobiDB-lite"/>
    </source>
</evidence>
<name>A0AAD2H7R5_9AGAR</name>
<feature type="compositionally biased region" description="Low complexity" evidence="2">
    <location>
        <begin position="317"/>
        <end position="327"/>
    </location>
</feature>
<proteinExistence type="predicted"/>
<comment type="caution">
    <text evidence="3">The sequence shown here is derived from an EMBL/GenBank/DDBJ whole genome shotgun (WGS) entry which is preliminary data.</text>
</comment>
<dbReference type="Proteomes" id="UP001295794">
    <property type="component" value="Unassembled WGS sequence"/>
</dbReference>
<keyword evidence="5" id="KW-1185">Reference proteome</keyword>
<keyword evidence="1" id="KW-0175">Coiled coil</keyword>
<feature type="region of interest" description="Disordered" evidence="2">
    <location>
        <begin position="139"/>
        <end position="230"/>
    </location>
</feature>
<organism evidence="3 5">
    <name type="scientific">Mycena citricolor</name>
    <dbReference type="NCBI Taxonomy" id="2018698"/>
    <lineage>
        <taxon>Eukaryota</taxon>
        <taxon>Fungi</taxon>
        <taxon>Dikarya</taxon>
        <taxon>Basidiomycota</taxon>
        <taxon>Agaricomycotina</taxon>
        <taxon>Agaricomycetes</taxon>
        <taxon>Agaricomycetidae</taxon>
        <taxon>Agaricales</taxon>
        <taxon>Marasmiineae</taxon>
        <taxon>Mycenaceae</taxon>
        <taxon>Mycena</taxon>
    </lineage>
</organism>
<sequence>MLSTATRHSITEVLGLVQKTVLNAATEVEEEALARVAALNSELQILRVELNTSRAELQDAKLERDDVRKNLHESELQMTGYERELVQMRATACLTTIDNLRREVNHWKEQAKNWQDHYTRVEQDRCGLSTELLTLSRSAFSESPSKPHNASEYIKGSSSSTRPPAYKSVLPPSPLNTALLAESASVRRNPLTKPPSASRPDHADGALSFQKPSKGAAAKQAQTSAQPPRQIFVRRVQAVIQVKEEEDSALENDEDQDEEDLGSIRTVKRRSRVIQDEDEDDDGDDLSSKSSDNEAALDQAFDGAEESGDELAFTGPSAASRSSAQSVRQKKRNAGAVDVTPTKRRKVALRDQTPAKRR</sequence>
<feature type="compositionally biased region" description="Polar residues" evidence="2">
    <location>
        <begin position="139"/>
        <end position="148"/>
    </location>
</feature>
<reference evidence="3" key="1">
    <citation type="submission" date="2023-11" db="EMBL/GenBank/DDBJ databases">
        <authorList>
            <person name="De Vega J J."/>
            <person name="De Vega J J."/>
        </authorList>
    </citation>
    <scope>NUCLEOTIDE SEQUENCE</scope>
</reference>
<feature type="compositionally biased region" description="Acidic residues" evidence="2">
    <location>
        <begin position="246"/>
        <end position="261"/>
    </location>
</feature>
<dbReference type="EMBL" id="CAVNYO010000478">
    <property type="protein sequence ID" value="CAK5284154.1"/>
    <property type="molecule type" value="Genomic_DNA"/>
</dbReference>
<evidence type="ECO:0000256" key="1">
    <source>
        <dbReference type="SAM" id="Coils"/>
    </source>
</evidence>
<gene>
    <name evidence="3" type="ORF">MYCIT1_LOCUS14658</name>
    <name evidence="4" type="ORF">MYCIT1_LOCUS37196</name>
</gene>
<dbReference type="EMBL" id="CAVNYO010000165">
    <property type="protein sequence ID" value="CAK5270330.1"/>
    <property type="molecule type" value="Genomic_DNA"/>
</dbReference>
<feature type="compositionally biased region" description="Acidic residues" evidence="2">
    <location>
        <begin position="276"/>
        <end position="285"/>
    </location>
</feature>
<evidence type="ECO:0000313" key="5">
    <source>
        <dbReference type="Proteomes" id="UP001295794"/>
    </source>
</evidence>
<accession>A0AAD2H7R5</accession>
<feature type="region of interest" description="Disordered" evidence="2">
    <location>
        <begin position="246"/>
        <end position="358"/>
    </location>
</feature>
<evidence type="ECO:0000313" key="3">
    <source>
        <dbReference type="EMBL" id="CAK5270330.1"/>
    </source>
</evidence>
<protein>
    <submittedName>
        <fullName evidence="3">Uncharacterized protein</fullName>
    </submittedName>
</protein>
<evidence type="ECO:0000313" key="4">
    <source>
        <dbReference type="EMBL" id="CAK5284154.1"/>
    </source>
</evidence>
<dbReference type="AlphaFoldDB" id="A0AAD2H7R5"/>
<feature type="coiled-coil region" evidence="1">
    <location>
        <begin position="22"/>
        <end position="117"/>
    </location>
</feature>